<keyword evidence="1 5" id="KW-0597">Phosphoprotein</keyword>
<dbReference type="STRING" id="208439.AJAP_12360"/>
<dbReference type="EMBL" id="CP008953">
    <property type="protein sequence ID" value="AIG75354.1"/>
    <property type="molecule type" value="Genomic_DNA"/>
</dbReference>
<proteinExistence type="predicted"/>
<dbReference type="eggNOG" id="COG2197">
    <property type="taxonomic scope" value="Bacteria"/>
</dbReference>
<dbReference type="PRINTS" id="PR00038">
    <property type="entry name" value="HTHLUXR"/>
</dbReference>
<evidence type="ECO:0000259" key="7">
    <source>
        <dbReference type="PROSITE" id="PS50110"/>
    </source>
</evidence>
<feature type="domain" description="Response regulatory" evidence="7">
    <location>
        <begin position="9"/>
        <end position="125"/>
    </location>
</feature>
<sequence>MVEEVPPVRIVIAEDQAAVREGLALLVGTVAGITVVGQAPDGEVAVRLAGELSPDVVLMDLSMPRCDGVEATRRIKEQHPEIEVVVLTTYADDDWVLRALEAGALGYLTKSANKHEIGRAVHAAAAGQALLDPRVQRRVLGAALAPAPASAPPPEDDAKLTKREAHVLTLIAAGRSNKEIAAELFVSETTVKSHINRIFAKTGSRDRAQAVRYAYQAGYVRD</sequence>
<evidence type="ECO:0000256" key="2">
    <source>
        <dbReference type="ARBA" id="ARBA00023015"/>
    </source>
</evidence>
<dbReference type="SUPFAM" id="SSF52172">
    <property type="entry name" value="CheY-like"/>
    <property type="match status" value="1"/>
</dbReference>
<dbReference type="PROSITE" id="PS50043">
    <property type="entry name" value="HTH_LUXR_2"/>
    <property type="match status" value="1"/>
</dbReference>
<evidence type="ECO:0000256" key="4">
    <source>
        <dbReference type="ARBA" id="ARBA00023163"/>
    </source>
</evidence>
<dbReference type="HOGENOM" id="CLU_000445_90_10_11"/>
<dbReference type="PROSITE" id="PS50110">
    <property type="entry name" value="RESPONSE_REGULATORY"/>
    <property type="match status" value="1"/>
</dbReference>
<dbReference type="AlphaFoldDB" id="A0A075US78"/>
<dbReference type="PANTHER" id="PTHR43214:SF24">
    <property type="entry name" value="TRANSCRIPTIONAL REGULATORY PROTEIN NARL-RELATED"/>
    <property type="match status" value="1"/>
</dbReference>
<keyword evidence="3" id="KW-0238">DNA-binding</keyword>
<dbReference type="GO" id="GO:0003677">
    <property type="term" value="F:DNA binding"/>
    <property type="evidence" value="ECO:0007669"/>
    <property type="project" value="UniProtKB-KW"/>
</dbReference>
<dbReference type="SMART" id="SM00421">
    <property type="entry name" value="HTH_LUXR"/>
    <property type="match status" value="1"/>
</dbReference>
<dbReference type="RefSeq" id="WP_038510788.1">
    <property type="nucleotide sequence ID" value="NZ_CP008953.1"/>
</dbReference>
<keyword evidence="9" id="KW-1185">Reference proteome</keyword>
<evidence type="ECO:0000256" key="3">
    <source>
        <dbReference type="ARBA" id="ARBA00023125"/>
    </source>
</evidence>
<evidence type="ECO:0000256" key="1">
    <source>
        <dbReference type="ARBA" id="ARBA00022553"/>
    </source>
</evidence>
<dbReference type="InterPro" id="IPR011006">
    <property type="entry name" value="CheY-like_superfamily"/>
</dbReference>
<dbReference type="InterPro" id="IPR039420">
    <property type="entry name" value="WalR-like"/>
</dbReference>
<dbReference type="CDD" id="cd17535">
    <property type="entry name" value="REC_NarL-like"/>
    <property type="match status" value="1"/>
</dbReference>
<feature type="domain" description="HTH luxR-type" evidence="6">
    <location>
        <begin position="153"/>
        <end position="218"/>
    </location>
</feature>
<dbReference type="GO" id="GO:0000160">
    <property type="term" value="P:phosphorelay signal transduction system"/>
    <property type="evidence" value="ECO:0007669"/>
    <property type="project" value="InterPro"/>
</dbReference>
<dbReference type="CDD" id="cd06170">
    <property type="entry name" value="LuxR_C_like"/>
    <property type="match status" value="1"/>
</dbReference>
<dbReference type="InterPro" id="IPR001789">
    <property type="entry name" value="Sig_transdc_resp-reg_receiver"/>
</dbReference>
<evidence type="ECO:0000313" key="8">
    <source>
        <dbReference type="EMBL" id="AIG75354.1"/>
    </source>
</evidence>
<dbReference type="SUPFAM" id="SSF46894">
    <property type="entry name" value="C-terminal effector domain of the bipartite response regulators"/>
    <property type="match status" value="1"/>
</dbReference>
<gene>
    <name evidence="8" type="ORF">AJAP_12360</name>
</gene>
<dbReference type="Gene3D" id="3.40.50.2300">
    <property type="match status" value="1"/>
</dbReference>
<dbReference type="SMART" id="SM00448">
    <property type="entry name" value="REC"/>
    <property type="match status" value="1"/>
</dbReference>
<evidence type="ECO:0008006" key="10">
    <source>
        <dbReference type="Google" id="ProtNLM"/>
    </source>
</evidence>
<dbReference type="PANTHER" id="PTHR43214">
    <property type="entry name" value="TWO-COMPONENT RESPONSE REGULATOR"/>
    <property type="match status" value="1"/>
</dbReference>
<keyword evidence="4" id="KW-0804">Transcription</keyword>
<reference evidence="8 9" key="1">
    <citation type="journal article" date="2014" name="J. Biotechnol.">
        <title>Complete genome sequence of the actinobacterium Amycolatopsis japonica MG417-CF17(T) (=DSM 44213T) producing (S,S)-N,N'-ethylenediaminedisuccinic acid.</title>
        <authorList>
            <person name="Stegmann E."/>
            <person name="Albersmeier A."/>
            <person name="Spohn M."/>
            <person name="Gert H."/>
            <person name="Weber T."/>
            <person name="Wohlleben W."/>
            <person name="Kalinowski J."/>
            <person name="Ruckert C."/>
        </authorList>
    </citation>
    <scope>NUCLEOTIDE SEQUENCE [LARGE SCALE GENOMIC DNA]</scope>
    <source>
        <strain evidence="9">MG417-CF17 (DSM 44213)</strain>
    </source>
</reference>
<dbReference type="GO" id="GO:0006355">
    <property type="term" value="P:regulation of DNA-templated transcription"/>
    <property type="evidence" value="ECO:0007669"/>
    <property type="project" value="InterPro"/>
</dbReference>
<evidence type="ECO:0000259" key="6">
    <source>
        <dbReference type="PROSITE" id="PS50043"/>
    </source>
</evidence>
<evidence type="ECO:0000313" key="9">
    <source>
        <dbReference type="Proteomes" id="UP000028492"/>
    </source>
</evidence>
<dbReference type="Pfam" id="PF00072">
    <property type="entry name" value="Response_reg"/>
    <property type="match status" value="1"/>
</dbReference>
<dbReference type="InterPro" id="IPR058245">
    <property type="entry name" value="NreC/VraR/RcsB-like_REC"/>
</dbReference>
<dbReference type="Proteomes" id="UP000028492">
    <property type="component" value="Chromosome"/>
</dbReference>
<organism evidence="8 9">
    <name type="scientific">Amycolatopsis japonica</name>
    <dbReference type="NCBI Taxonomy" id="208439"/>
    <lineage>
        <taxon>Bacteria</taxon>
        <taxon>Bacillati</taxon>
        <taxon>Actinomycetota</taxon>
        <taxon>Actinomycetes</taxon>
        <taxon>Pseudonocardiales</taxon>
        <taxon>Pseudonocardiaceae</taxon>
        <taxon>Amycolatopsis</taxon>
        <taxon>Amycolatopsis japonica group</taxon>
    </lineage>
</organism>
<dbReference type="KEGG" id="aja:AJAP_12360"/>
<protein>
    <recommendedName>
        <fullName evidence="10">Two-component system response regulator</fullName>
    </recommendedName>
</protein>
<accession>A0A075US78</accession>
<feature type="modified residue" description="4-aspartylphosphate" evidence="5">
    <location>
        <position position="60"/>
    </location>
</feature>
<dbReference type="InterPro" id="IPR000792">
    <property type="entry name" value="Tscrpt_reg_LuxR_C"/>
</dbReference>
<evidence type="ECO:0000256" key="5">
    <source>
        <dbReference type="PROSITE-ProRule" id="PRU00169"/>
    </source>
</evidence>
<name>A0A075US78_9PSEU</name>
<dbReference type="Pfam" id="PF00196">
    <property type="entry name" value="GerE"/>
    <property type="match status" value="1"/>
</dbReference>
<dbReference type="InterPro" id="IPR016032">
    <property type="entry name" value="Sig_transdc_resp-reg_C-effctor"/>
</dbReference>
<dbReference type="PROSITE" id="PS00622">
    <property type="entry name" value="HTH_LUXR_1"/>
    <property type="match status" value="1"/>
</dbReference>
<keyword evidence="2" id="KW-0805">Transcription regulation</keyword>